<accession>A0A0R3WCC6</accession>
<dbReference type="Proteomes" id="UP000282613">
    <property type="component" value="Unassembled WGS sequence"/>
</dbReference>
<dbReference type="AlphaFoldDB" id="A0A0R3WCC6"/>
<reference evidence="3" key="1">
    <citation type="submission" date="2016-04" db="UniProtKB">
        <authorList>
            <consortium name="WormBaseParasite"/>
        </authorList>
    </citation>
    <scope>IDENTIFICATION</scope>
</reference>
<sequence length="861" mass="95824">MYVPFFNTFLIPSQRGLSAIIAEGGVLSSSHTCDAGEQTSSNEIGVELTDCIGERSLTAALSGGCPVNEVILSNTTFRTEGRISQLYLNIRSRTDLRIYTHLTKDLAPGQRRVEFTRPWNVLPGSRLAFLATTLTGNSPLDCHASTHSNDHAAIGDLRIGNVISVEKAKAIEWNIEFLAFVYRRNYLLKFHVLYETPGLRRITLILQREHTFGTLAPRRLVEALVEVHKSPTAFHLSTRDYLCCENTTIQLHPQEYVILHERVFAERKDLTQFYWKFVCLNGTQTRTSSPMLAVFVPTPTVCEVELTVRVEGQITQIIRHNITFHAREWEVAVGEYLRMNDLSYQPYSADIRLFSKQASDAIEFGDNQGEIVCDEPIRFEVSRFGSMTTKASVVITHEETANFDMIAVSLMHPVYYSFHEAGTYLIQSVMTGAGTACFSYHSVKIAPRPPEVAIYLKDSTLEVGIVSILFVTHESSSERTCICVDQGDGRSVVRPPKDHALSVHCCPRSALVLGNQSSTALTCVPLLYRVAGTYNLTIAVWDSHHLMVVRTMSLTVIERMQSCEPWVRFSDPKLRNPLHPMQLLSSQQYTIHCDVSVPSGNCSTTTATGNSSNRRRRYVWHMWLRDANNTSDVQPVIEVDTGSMARLRIKPRSLASGFYHVSLSARDQCPNGGSEAVHLDDGYLQITATPLIIRLLNTSMSRVSISQGSQDLCLRPEQFIEWSITCTVGGGEGTRRECGIAGLPSREGSICIPTRCLQLHLVYKFSAVGRTHTQVGTGQIEVVVASTKTLGIRISAVKPDLLWEGFGIHGAHVSANVTLVLKGRCSGDCPKPYRWRMYEVLGESITTELMPETLQSAVEGL</sequence>
<dbReference type="OrthoDB" id="10536079at2759"/>
<name>A0A0R3WCC6_TAEAS</name>
<evidence type="ECO:0000313" key="1">
    <source>
        <dbReference type="EMBL" id="VDK40084.1"/>
    </source>
</evidence>
<dbReference type="STRING" id="60517.A0A0R3WCC6"/>
<dbReference type="WBParaSite" id="TASK_0000835001-mRNA-1">
    <property type="protein sequence ID" value="TASK_0000835001-mRNA-1"/>
    <property type="gene ID" value="TASK_0000835001"/>
</dbReference>
<organism evidence="3">
    <name type="scientific">Taenia asiatica</name>
    <name type="common">Asian tapeworm</name>
    <dbReference type="NCBI Taxonomy" id="60517"/>
    <lineage>
        <taxon>Eukaryota</taxon>
        <taxon>Metazoa</taxon>
        <taxon>Spiralia</taxon>
        <taxon>Lophotrochozoa</taxon>
        <taxon>Platyhelminthes</taxon>
        <taxon>Cestoda</taxon>
        <taxon>Eucestoda</taxon>
        <taxon>Cyclophyllidea</taxon>
        <taxon>Taeniidae</taxon>
        <taxon>Taenia</taxon>
    </lineage>
</organism>
<dbReference type="EMBL" id="UYRS01018781">
    <property type="protein sequence ID" value="VDK40084.1"/>
    <property type="molecule type" value="Genomic_DNA"/>
</dbReference>
<gene>
    <name evidence="1" type="ORF">TASK_LOCUS8351</name>
</gene>
<evidence type="ECO:0000313" key="2">
    <source>
        <dbReference type="Proteomes" id="UP000282613"/>
    </source>
</evidence>
<proteinExistence type="predicted"/>
<reference evidence="1 2" key="2">
    <citation type="submission" date="2018-11" db="EMBL/GenBank/DDBJ databases">
        <authorList>
            <consortium name="Pathogen Informatics"/>
        </authorList>
    </citation>
    <scope>NUCLEOTIDE SEQUENCE [LARGE SCALE GENOMIC DNA]</scope>
</reference>
<keyword evidence="2" id="KW-1185">Reference proteome</keyword>
<protein>
    <submittedName>
        <fullName evidence="3">Ig-like domain-containing protein</fullName>
    </submittedName>
</protein>
<evidence type="ECO:0000313" key="3">
    <source>
        <dbReference type="WBParaSite" id="TASK_0000835001-mRNA-1"/>
    </source>
</evidence>